<feature type="transmembrane region" description="Helical" evidence="2">
    <location>
        <begin position="20"/>
        <end position="37"/>
    </location>
</feature>
<dbReference type="KEGG" id="tps:THAPSDRAFT_20776"/>
<reference evidence="3 4" key="1">
    <citation type="journal article" date="2004" name="Science">
        <title>The genome of the diatom Thalassiosira pseudonana: ecology, evolution, and metabolism.</title>
        <authorList>
            <person name="Armbrust E.V."/>
            <person name="Berges J.A."/>
            <person name="Bowler C."/>
            <person name="Green B.R."/>
            <person name="Martinez D."/>
            <person name="Putnam N.H."/>
            <person name="Zhou S."/>
            <person name="Allen A.E."/>
            <person name="Apt K.E."/>
            <person name="Bechner M."/>
            <person name="Brzezinski M.A."/>
            <person name="Chaal B.K."/>
            <person name="Chiovitti A."/>
            <person name="Davis A.K."/>
            <person name="Demarest M.S."/>
            <person name="Detter J.C."/>
            <person name="Glavina T."/>
            <person name="Goodstein D."/>
            <person name="Hadi M.Z."/>
            <person name="Hellsten U."/>
            <person name="Hildebrand M."/>
            <person name="Jenkins B.D."/>
            <person name="Jurka J."/>
            <person name="Kapitonov V.V."/>
            <person name="Kroger N."/>
            <person name="Lau W.W."/>
            <person name="Lane T.W."/>
            <person name="Larimer F.W."/>
            <person name="Lippmeier J.C."/>
            <person name="Lucas S."/>
            <person name="Medina M."/>
            <person name="Montsant A."/>
            <person name="Obornik M."/>
            <person name="Parker M.S."/>
            <person name="Palenik B."/>
            <person name="Pazour G.J."/>
            <person name="Richardson P.M."/>
            <person name="Rynearson T.A."/>
            <person name="Saito M.A."/>
            <person name="Schwartz D.C."/>
            <person name="Thamatrakoln K."/>
            <person name="Valentin K."/>
            <person name="Vardi A."/>
            <person name="Wilkerson F.P."/>
            <person name="Rokhsar D.S."/>
        </authorList>
    </citation>
    <scope>NUCLEOTIDE SEQUENCE [LARGE SCALE GENOMIC DNA]</scope>
    <source>
        <strain evidence="3 4">CCMP1335</strain>
    </source>
</reference>
<evidence type="ECO:0000256" key="2">
    <source>
        <dbReference type="SAM" id="Phobius"/>
    </source>
</evidence>
<proteinExistence type="predicted"/>
<keyword evidence="2" id="KW-0472">Membrane</keyword>
<dbReference type="InParanoid" id="B8BQL9"/>
<keyword evidence="4" id="KW-1185">Reference proteome</keyword>
<evidence type="ECO:0000313" key="4">
    <source>
        <dbReference type="Proteomes" id="UP000001449"/>
    </source>
</evidence>
<evidence type="ECO:0000256" key="1">
    <source>
        <dbReference type="SAM" id="MobiDB-lite"/>
    </source>
</evidence>
<protein>
    <submittedName>
        <fullName evidence="3">Uncharacterized protein</fullName>
    </submittedName>
</protein>
<dbReference type="AlphaFoldDB" id="B8BQL9"/>
<sequence length="816" mass="91780">MPSINSSTPSSGRCCDYKKFNLVAFAGTLVYAGYLIGSMESGSEPIATFTNSDSSEDGRIGGLRAATSSASWDRIAASESWDANQEDEDDSSTDASADVVVEERTTSYAQGPIIYNREGPVTSINLIGERHSGTNWITDHLEDCFGDQIQVQTNFTRFKHWFQFDDPHVRNDSAVVIAMFRDPYDWVEAMRERPHHAHDHIGMEWKDFVTKPWVGPRGPADRVRMEQSKRDRQPIEYAGCLAGYKFDEVIPCSTEDSVNIDGYSGYMYELMHDGSHRAYGSIVDLRREKIVNFLQVPKSHGVRAFFPERYEALNLRGTADLLSQLEEVTGMKANCEPFKGTGIVKHKAVDPDYTRWMNKFVDWEVEGMIGYVQREPDMSWAPPAIDPVVGENTNLLPRRGDTISYVGEPPTKKNGQQKLVSQEAEIINAVEVLPPMSHSDRQANYEMNHAVDSALASLNKSKLYLVLAATVTALVALLRHGVGQNAEVSSSIRRRILSAYEQAPFVANAMDEYEASDEETEVAAPSNANGGKATGVTSITLIGERHSGTNWITDHLNDCFGDDLISDGDSPGESTHIGLSFLQNLISKVKVSYARFKHWFQFDYTAVQDKSTVVIAMFRDPYDWVAAMHERPHHAHKHMNLHWRDFVTRPWRGPRGIADYNLLKAAGGYEEVNAQVETKCLCNYTWNEIIPCSVKDSVLVEGFGMYMYELMPDGSGRAYPSIVDLRRDKILNFLTLPDMRGVKSFHPQQYEKLNEHGTASLLKTLEEATGKKAQCEAYTGTGIVKHKSIEKDFIRWMNKFVDWEVEGMIGYEKREP</sequence>
<dbReference type="GeneID" id="7451562"/>
<reference evidence="3 4" key="2">
    <citation type="journal article" date="2008" name="Nature">
        <title>The Phaeodactylum genome reveals the evolutionary history of diatom genomes.</title>
        <authorList>
            <person name="Bowler C."/>
            <person name="Allen A.E."/>
            <person name="Badger J.H."/>
            <person name="Grimwood J."/>
            <person name="Jabbari K."/>
            <person name="Kuo A."/>
            <person name="Maheswari U."/>
            <person name="Martens C."/>
            <person name="Maumus F."/>
            <person name="Otillar R.P."/>
            <person name="Rayko E."/>
            <person name="Salamov A."/>
            <person name="Vandepoele K."/>
            <person name="Beszteri B."/>
            <person name="Gruber A."/>
            <person name="Heijde M."/>
            <person name="Katinka M."/>
            <person name="Mock T."/>
            <person name="Valentin K."/>
            <person name="Verret F."/>
            <person name="Berges J.A."/>
            <person name="Brownlee C."/>
            <person name="Cadoret J.P."/>
            <person name="Chiovitti A."/>
            <person name="Choi C.J."/>
            <person name="Coesel S."/>
            <person name="De Martino A."/>
            <person name="Detter J.C."/>
            <person name="Durkin C."/>
            <person name="Falciatore A."/>
            <person name="Fournet J."/>
            <person name="Haruta M."/>
            <person name="Huysman M.J."/>
            <person name="Jenkins B.D."/>
            <person name="Jiroutova K."/>
            <person name="Jorgensen R.E."/>
            <person name="Joubert Y."/>
            <person name="Kaplan A."/>
            <person name="Kroger N."/>
            <person name="Kroth P.G."/>
            <person name="La Roche J."/>
            <person name="Lindquist E."/>
            <person name="Lommer M."/>
            <person name="Martin-Jezequel V."/>
            <person name="Lopez P.J."/>
            <person name="Lucas S."/>
            <person name="Mangogna M."/>
            <person name="McGinnis K."/>
            <person name="Medlin L.K."/>
            <person name="Montsant A."/>
            <person name="Oudot-Le Secq M.P."/>
            <person name="Napoli C."/>
            <person name="Obornik M."/>
            <person name="Parker M.S."/>
            <person name="Petit J.L."/>
            <person name="Porcel B.M."/>
            <person name="Poulsen N."/>
            <person name="Robison M."/>
            <person name="Rychlewski L."/>
            <person name="Rynearson T.A."/>
            <person name="Schmutz J."/>
            <person name="Shapiro H."/>
            <person name="Siaut M."/>
            <person name="Stanley M."/>
            <person name="Sussman M.R."/>
            <person name="Taylor A.R."/>
            <person name="Vardi A."/>
            <person name="von Dassow P."/>
            <person name="Vyverman W."/>
            <person name="Willis A."/>
            <person name="Wyrwicz L.S."/>
            <person name="Rokhsar D.S."/>
            <person name="Weissenbach J."/>
            <person name="Armbrust E.V."/>
            <person name="Green B.R."/>
            <person name="Van de Peer Y."/>
            <person name="Grigoriev I.V."/>
        </authorList>
    </citation>
    <scope>NUCLEOTIDE SEQUENCE [LARGE SCALE GENOMIC DNA]</scope>
    <source>
        <strain evidence="3 4">CCMP1335</strain>
    </source>
</reference>
<organism evidence="3 4">
    <name type="scientific">Thalassiosira pseudonana</name>
    <name type="common">Marine diatom</name>
    <name type="synonym">Cyclotella nana</name>
    <dbReference type="NCBI Taxonomy" id="35128"/>
    <lineage>
        <taxon>Eukaryota</taxon>
        <taxon>Sar</taxon>
        <taxon>Stramenopiles</taxon>
        <taxon>Ochrophyta</taxon>
        <taxon>Bacillariophyta</taxon>
        <taxon>Coscinodiscophyceae</taxon>
        <taxon>Thalassiosirophycidae</taxon>
        <taxon>Thalassiosirales</taxon>
        <taxon>Thalassiosiraceae</taxon>
        <taxon>Thalassiosira</taxon>
    </lineage>
</organism>
<accession>B8BQL9</accession>
<dbReference type="PaxDb" id="35128-Thaps20776"/>
<dbReference type="HOGENOM" id="CLU_346321_0_0_1"/>
<dbReference type="Proteomes" id="UP000001449">
    <property type="component" value="Chromosome 1"/>
</dbReference>
<dbReference type="EMBL" id="CM000638">
    <property type="protein sequence ID" value="EED96388.1"/>
    <property type="molecule type" value="Genomic_DNA"/>
</dbReference>
<evidence type="ECO:0000313" key="3">
    <source>
        <dbReference type="EMBL" id="EED96388.1"/>
    </source>
</evidence>
<dbReference type="RefSeq" id="XP_002286747.1">
    <property type="nucleotide sequence ID" value="XM_002286711.1"/>
</dbReference>
<keyword evidence="2" id="KW-1133">Transmembrane helix</keyword>
<name>B8BQL9_THAPS</name>
<keyword evidence="2" id="KW-0812">Transmembrane</keyword>
<dbReference type="eggNOG" id="ENOG502SQQN">
    <property type="taxonomic scope" value="Eukaryota"/>
</dbReference>
<gene>
    <name evidence="3" type="ORF">THAPSDRAFT_20776</name>
</gene>
<feature type="region of interest" description="Disordered" evidence="1">
    <location>
        <begin position="76"/>
        <end position="97"/>
    </location>
</feature>